<name>A1WS83_VEREI</name>
<dbReference type="Pfam" id="PF03401">
    <property type="entry name" value="TctC"/>
    <property type="match status" value="1"/>
</dbReference>
<dbReference type="InterPro" id="IPR042100">
    <property type="entry name" value="Bug_dom1"/>
</dbReference>
<dbReference type="CDD" id="cd07012">
    <property type="entry name" value="PBP2_Bug_TTT"/>
    <property type="match status" value="1"/>
</dbReference>
<keyword evidence="2" id="KW-0732">Signal</keyword>
<reference evidence="4" key="1">
    <citation type="submission" date="2006-12" db="EMBL/GenBank/DDBJ databases">
        <title>Complete sequence of chromosome 1 of Verminephrobacter eiseniae EF01-2.</title>
        <authorList>
            <person name="Copeland A."/>
            <person name="Lucas S."/>
            <person name="Lapidus A."/>
            <person name="Barry K."/>
            <person name="Detter J.C."/>
            <person name="Glavina del Rio T."/>
            <person name="Dalin E."/>
            <person name="Tice H."/>
            <person name="Pitluck S."/>
            <person name="Chertkov O."/>
            <person name="Brettin T."/>
            <person name="Bruce D."/>
            <person name="Han C."/>
            <person name="Tapia R."/>
            <person name="Gilna P."/>
            <person name="Schmutz J."/>
            <person name="Larimer F."/>
            <person name="Land M."/>
            <person name="Hauser L."/>
            <person name="Kyrpides N."/>
            <person name="Kim E."/>
            <person name="Stahl D."/>
            <person name="Richardson P."/>
        </authorList>
    </citation>
    <scope>NUCLEOTIDE SEQUENCE [LARGE SCALE GENOMIC DNA]</scope>
    <source>
        <strain evidence="4">EF01-2</strain>
    </source>
</reference>
<evidence type="ECO:0000256" key="2">
    <source>
        <dbReference type="SAM" id="SignalP"/>
    </source>
</evidence>
<dbReference type="RefSeq" id="WP_011812468.1">
    <property type="nucleotide sequence ID" value="NC_008786.1"/>
</dbReference>
<comment type="similarity">
    <text evidence="1">Belongs to the UPF0065 (bug) family.</text>
</comment>
<evidence type="ECO:0000256" key="1">
    <source>
        <dbReference type="ARBA" id="ARBA00006987"/>
    </source>
</evidence>
<proteinExistence type="inferred from homology"/>
<dbReference type="InterPro" id="IPR005064">
    <property type="entry name" value="BUG"/>
</dbReference>
<dbReference type="PANTHER" id="PTHR42928:SF5">
    <property type="entry name" value="BLR1237 PROTEIN"/>
    <property type="match status" value="1"/>
</dbReference>
<dbReference type="PIRSF" id="PIRSF017082">
    <property type="entry name" value="YflP"/>
    <property type="match status" value="1"/>
</dbReference>
<gene>
    <name evidence="3" type="ordered locus">Veis_4798</name>
</gene>
<feature type="chain" id="PRO_5002640825" evidence="2">
    <location>
        <begin position="19"/>
        <end position="313"/>
    </location>
</feature>
<dbReference type="OrthoDB" id="8678477at2"/>
<keyword evidence="4" id="KW-1185">Reference proteome</keyword>
<dbReference type="PANTHER" id="PTHR42928">
    <property type="entry name" value="TRICARBOXYLATE-BINDING PROTEIN"/>
    <property type="match status" value="1"/>
</dbReference>
<dbReference type="SUPFAM" id="SSF53850">
    <property type="entry name" value="Periplasmic binding protein-like II"/>
    <property type="match status" value="1"/>
</dbReference>
<dbReference type="KEGG" id="vei:Veis_4798"/>
<sequence length="313" mass="32616">MKAWIGVIFLSVATLACAQDKPAAGVTEVIVAYSAGGGVDLMARAFARQAARMSGQNWVVTNRDGAAGIIGFAALARAAPHGQTLAFSPASPITHAPLLFKTMPYRNEQLEPVCQVFENIFTIAVRADSPIQTLQDLTARARAAPGKLVYGHAGNGSVPHLGVAAVAKALGVPFNPVAFKGDSAVLAQLLGGHLDFAAPAIASIAGKGLRVLALLSDRRHPLLPEAPSLADLGYPAVTPGLNGLFAPAATPPATLARIQGLCQKVVASDGFRQAALGLHQVPAYLDAAQFKARILRTYQANAELLPHLDLERH</sequence>
<dbReference type="Proteomes" id="UP000000374">
    <property type="component" value="Chromosome"/>
</dbReference>
<dbReference type="eggNOG" id="COG3181">
    <property type="taxonomic scope" value="Bacteria"/>
</dbReference>
<evidence type="ECO:0000313" key="4">
    <source>
        <dbReference type="Proteomes" id="UP000000374"/>
    </source>
</evidence>
<dbReference type="HOGENOM" id="CLU_045683_0_0_4"/>
<dbReference type="PROSITE" id="PS51257">
    <property type="entry name" value="PROKAR_LIPOPROTEIN"/>
    <property type="match status" value="1"/>
</dbReference>
<evidence type="ECO:0000313" key="3">
    <source>
        <dbReference type="EMBL" id="ABM60490.1"/>
    </source>
</evidence>
<dbReference type="GeneID" id="76463064"/>
<accession>A1WS83</accession>
<dbReference type="Gene3D" id="3.40.190.150">
    <property type="entry name" value="Bordetella uptake gene, domain 1"/>
    <property type="match status" value="1"/>
</dbReference>
<dbReference type="Gene3D" id="3.40.190.10">
    <property type="entry name" value="Periplasmic binding protein-like II"/>
    <property type="match status" value="1"/>
</dbReference>
<protein>
    <submittedName>
        <fullName evidence="3">Uncharacterized protein UPF0065</fullName>
    </submittedName>
</protein>
<feature type="signal peptide" evidence="2">
    <location>
        <begin position="1"/>
        <end position="18"/>
    </location>
</feature>
<dbReference type="EMBL" id="CP000542">
    <property type="protein sequence ID" value="ABM60490.1"/>
    <property type="molecule type" value="Genomic_DNA"/>
</dbReference>
<organism evidence="3 4">
    <name type="scientific">Verminephrobacter eiseniae (strain EF01-2)</name>
    <dbReference type="NCBI Taxonomy" id="391735"/>
    <lineage>
        <taxon>Bacteria</taxon>
        <taxon>Pseudomonadati</taxon>
        <taxon>Pseudomonadota</taxon>
        <taxon>Betaproteobacteria</taxon>
        <taxon>Burkholderiales</taxon>
        <taxon>Comamonadaceae</taxon>
        <taxon>Verminephrobacter</taxon>
    </lineage>
</organism>
<dbReference type="STRING" id="391735.Veis_4798"/>
<dbReference type="AlphaFoldDB" id="A1WS83"/>